<sequence>MVPTFTWYRLLIVAVCFWLCLSIAFAQKKIDPGPAIKFGKITPDQFTHTISDSSAEAVVLYDYGEVTFEHNATDLWLVSQHHIRLQIRKKSAYDRATIELFTRRGKAGQHEFISDFEAYTYKLVDGNVSFDRLTDAGHFTEKASDQFWIEKYTLPNVREGAILDYKYTVHTPFSVNHNPRTWRFQQDIPVKWSEYRITIPDYFYYKMLMSGYLSMVVNEQKKSSIDLLPGQGSVSASSYRFAMKDVPAFRDEAYITTDDDYLSKIDFELASYQLPGAGGLRNHNLSVGWDAMDKTLLSDANFGGQIKRAGFMRETARSLLAQQSDTLSRIKAAYDFIRKTVKWNDEASLWSMDGIKKVFDNKKGNAADINLMLVALLREMDISANPVILSTRSHGRISEAYALLKKFNYVIAQVSVGGKDMLLDATDPYLTPGMLPVHCLNETGRLVHETNSRFIPLLALERDVDMHTGSFTIDAEGEVSGKLLHSHGGYSARKARKQFAKEGKSKFLENIQKTRPAWQIEMADFSGADVSSSAFNVEYTMAIPEACSRAGDRLYFRPMLTEAFAANPFKELERLYPVDFGVPMEKTFSVTYTLPTGFLVEEMPKPVSMLLPQDGGRFLFQVSVNAANQIQIASRIVLRRQLYLTEEYGSLRELFSRIVAKHAEQIVLKRGTVAEKK</sequence>
<dbReference type="Gene3D" id="2.60.40.3140">
    <property type="match status" value="1"/>
</dbReference>
<evidence type="ECO:0000313" key="3">
    <source>
        <dbReference type="EMBL" id="QIP13273.1"/>
    </source>
</evidence>
<dbReference type="InterPro" id="IPR002931">
    <property type="entry name" value="Transglutaminase-like"/>
</dbReference>
<dbReference type="RefSeq" id="WP_167208179.1">
    <property type="nucleotide sequence ID" value="NZ_CP050063.1"/>
</dbReference>
<keyword evidence="4" id="KW-1185">Reference proteome</keyword>
<protein>
    <submittedName>
        <fullName evidence="3">DUF3857 and transglutaminase domain-containing protein</fullName>
    </submittedName>
</protein>
<accession>A0A6G9AM41</accession>
<evidence type="ECO:0000259" key="2">
    <source>
        <dbReference type="Pfam" id="PF12969"/>
    </source>
</evidence>
<name>A0A6G9AM41_9BACT</name>
<dbReference type="InterPro" id="IPR024618">
    <property type="entry name" value="DUF3857"/>
</dbReference>
<organism evidence="3 4">
    <name type="scientific">Spirosoma aureum</name>
    <dbReference type="NCBI Taxonomy" id="2692134"/>
    <lineage>
        <taxon>Bacteria</taxon>
        <taxon>Pseudomonadati</taxon>
        <taxon>Bacteroidota</taxon>
        <taxon>Cytophagia</taxon>
        <taxon>Cytophagales</taxon>
        <taxon>Cytophagaceae</taxon>
        <taxon>Spirosoma</taxon>
    </lineage>
</organism>
<dbReference type="Proteomes" id="UP000501802">
    <property type="component" value="Chromosome"/>
</dbReference>
<dbReference type="EMBL" id="CP050063">
    <property type="protein sequence ID" value="QIP13273.1"/>
    <property type="molecule type" value="Genomic_DNA"/>
</dbReference>
<gene>
    <name evidence="3" type="ORF">G8759_11860</name>
</gene>
<dbReference type="Gene3D" id="3.10.620.30">
    <property type="match status" value="1"/>
</dbReference>
<proteinExistence type="predicted"/>
<feature type="domain" description="DUF3857" evidence="2">
    <location>
        <begin position="152"/>
        <end position="248"/>
    </location>
</feature>
<dbReference type="Gene3D" id="2.60.120.1130">
    <property type="match status" value="1"/>
</dbReference>
<dbReference type="KEGG" id="spib:G8759_11860"/>
<evidence type="ECO:0000259" key="1">
    <source>
        <dbReference type="Pfam" id="PF01841"/>
    </source>
</evidence>
<evidence type="ECO:0000313" key="4">
    <source>
        <dbReference type="Proteomes" id="UP000501802"/>
    </source>
</evidence>
<reference evidence="3 4" key="1">
    <citation type="submission" date="2020-03" db="EMBL/GenBank/DDBJ databases">
        <authorList>
            <person name="Kim M.K."/>
        </authorList>
    </citation>
    <scope>NUCLEOTIDE SEQUENCE [LARGE SCALE GENOMIC DNA]</scope>
    <source>
        <strain evidence="3 4">BT328</strain>
    </source>
</reference>
<feature type="domain" description="Transglutaminase-like" evidence="1">
    <location>
        <begin position="314"/>
        <end position="396"/>
    </location>
</feature>
<dbReference type="Pfam" id="PF12969">
    <property type="entry name" value="DUF3857"/>
    <property type="match status" value="1"/>
</dbReference>
<dbReference type="AlphaFoldDB" id="A0A6G9AM41"/>
<dbReference type="Pfam" id="PF01841">
    <property type="entry name" value="Transglut_core"/>
    <property type="match status" value="1"/>
</dbReference>